<evidence type="ECO:0000313" key="2">
    <source>
        <dbReference type="Proteomes" id="UP000593566"/>
    </source>
</evidence>
<organism evidence="1 2">
    <name type="scientific">Letharia lupina</name>
    <dbReference type="NCBI Taxonomy" id="560253"/>
    <lineage>
        <taxon>Eukaryota</taxon>
        <taxon>Fungi</taxon>
        <taxon>Dikarya</taxon>
        <taxon>Ascomycota</taxon>
        <taxon>Pezizomycotina</taxon>
        <taxon>Lecanoromycetes</taxon>
        <taxon>OSLEUM clade</taxon>
        <taxon>Lecanoromycetidae</taxon>
        <taxon>Lecanorales</taxon>
        <taxon>Lecanorineae</taxon>
        <taxon>Parmeliaceae</taxon>
        <taxon>Letharia</taxon>
    </lineage>
</organism>
<name>A0A8H6FAC7_9LECA</name>
<dbReference type="GeneID" id="59330884"/>
<evidence type="ECO:0000313" key="1">
    <source>
        <dbReference type="EMBL" id="KAF6220791.1"/>
    </source>
</evidence>
<keyword evidence="2" id="KW-1185">Reference proteome</keyword>
<gene>
    <name evidence="1" type="ORF">HO133_002471</name>
</gene>
<protein>
    <submittedName>
        <fullName evidence="1">Uncharacterized protein</fullName>
    </submittedName>
</protein>
<sequence length="201" mass="22331">MLEPTCPPTEQWGVTLGHPSYDDCDYILSNLYPKDPLSKPVLRNFYVAPADVSHTMSNFKLPYEESYQTCSIQMLLAADFINIPNDEATWNDLRGATRTILRTCIRGRGLGGVITKNGKHGNIEIVVYGKDSIFAKNQILKNSPDQLARSIAAQELLELMNIVIVPKTDQPESEVRTVANRTVKPTSESRLITAGVHVETS</sequence>
<dbReference type="Proteomes" id="UP000593566">
    <property type="component" value="Unassembled WGS sequence"/>
</dbReference>
<comment type="caution">
    <text evidence="1">The sequence shown here is derived from an EMBL/GenBank/DDBJ whole genome shotgun (WGS) entry which is preliminary data.</text>
</comment>
<proteinExistence type="predicted"/>
<reference evidence="1 2" key="1">
    <citation type="journal article" date="2020" name="Genomics">
        <title>Complete, high-quality genomes from long-read metagenomic sequencing of two wolf lichen thalli reveals enigmatic genome architecture.</title>
        <authorList>
            <person name="McKenzie S.K."/>
            <person name="Walston R.F."/>
            <person name="Allen J.L."/>
        </authorList>
    </citation>
    <scope>NUCLEOTIDE SEQUENCE [LARGE SCALE GENOMIC DNA]</scope>
    <source>
        <strain evidence="1">WasteWater1</strain>
    </source>
</reference>
<dbReference type="EMBL" id="JACCJB010000015">
    <property type="protein sequence ID" value="KAF6220791.1"/>
    <property type="molecule type" value="Genomic_DNA"/>
</dbReference>
<accession>A0A8H6FAC7</accession>
<dbReference type="AlphaFoldDB" id="A0A8H6FAC7"/>
<dbReference type="RefSeq" id="XP_037150226.1">
    <property type="nucleotide sequence ID" value="XM_037293397.1"/>
</dbReference>